<dbReference type="PROSITE" id="PS50071">
    <property type="entry name" value="HOMEOBOX_2"/>
    <property type="match status" value="1"/>
</dbReference>
<evidence type="ECO:0000313" key="12">
    <source>
        <dbReference type="Proteomes" id="UP000186698"/>
    </source>
</evidence>
<evidence type="ECO:0000256" key="4">
    <source>
        <dbReference type="ARBA" id="ARBA00022491"/>
    </source>
</evidence>
<dbReference type="CDD" id="cd00086">
    <property type="entry name" value="homeodomain"/>
    <property type="match status" value="1"/>
</dbReference>
<dbReference type="GO" id="GO:0003677">
    <property type="term" value="F:DNA binding"/>
    <property type="evidence" value="ECO:0007669"/>
    <property type="project" value="UniProtKB-UniRule"/>
</dbReference>
<dbReference type="GO" id="GO:0005634">
    <property type="term" value="C:nucleus"/>
    <property type="evidence" value="ECO:0000318"/>
    <property type="project" value="GO_Central"/>
</dbReference>
<dbReference type="InterPro" id="IPR001356">
    <property type="entry name" value="HD"/>
</dbReference>
<evidence type="ECO:0000256" key="6">
    <source>
        <dbReference type="ARBA" id="ARBA00023155"/>
    </source>
</evidence>
<evidence type="ECO:0000256" key="7">
    <source>
        <dbReference type="ARBA" id="ARBA00023163"/>
    </source>
</evidence>
<dbReference type="AGR" id="Xenbase:XB-GENE-6487597"/>
<keyword evidence="8 9" id="KW-0539">Nucleus</keyword>
<feature type="DNA-binding region" description="Homeobox" evidence="9">
    <location>
        <begin position="9"/>
        <end position="69"/>
    </location>
</feature>
<evidence type="ECO:0000259" key="11">
    <source>
        <dbReference type="PROSITE" id="PS50071"/>
    </source>
</evidence>
<dbReference type="GO" id="GO:0006357">
    <property type="term" value="P:regulation of transcription by RNA polymerase II"/>
    <property type="evidence" value="ECO:0000318"/>
    <property type="project" value="GO_Central"/>
</dbReference>
<protein>
    <recommendedName>
        <fullName evidence="2">Homeodomain-only protein</fullName>
    </recommendedName>
</protein>
<comment type="subcellular location">
    <subcellularLocation>
        <location evidence="1 9 10">Nucleus</location>
    </subcellularLocation>
</comment>
<keyword evidence="6 9" id="KW-0371">Homeobox</keyword>
<reference evidence="13" key="1">
    <citation type="submission" date="2022-04" db="UniProtKB">
        <authorList>
            <consortium name="RefSeq"/>
        </authorList>
    </citation>
    <scope>IDENTIFICATION</scope>
    <source>
        <strain evidence="13 14">J_2021</strain>
        <tissue evidence="13 14">Erythrocytes</tissue>
    </source>
</reference>
<organism evidence="13">
    <name type="scientific">Xenopus laevis</name>
    <name type="common">African clawed frog</name>
    <dbReference type="NCBI Taxonomy" id="8355"/>
    <lineage>
        <taxon>Eukaryota</taxon>
        <taxon>Metazoa</taxon>
        <taxon>Chordata</taxon>
        <taxon>Craniata</taxon>
        <taxon>Vertebrata</taxon>
        <taxon>Euteleostomi</taxon>
        <taxon>Amphibia</taxon>
        <taxon>Batrachia</taxon>
        <taxon>Anura</taxon>
        <taxon>Pipoidea</taxon>
        <taxon>Pipidae</taxon>
        <taxon>Xenopodinae</taxon>
        <taxon>Xenopus</taxon>
        <taxon>Xenopus</taxon>
    </lineage>
</organism>
<evidence type="ECO:0000313" key="15">
    <source>
        <dbReference type="Xenbase" id="XB-GENE-6487597"/>
    </source>
</evidence>
<dbReference type="AlphaFoldDB" id="A0A8J0TV23"/>
<gene>
    <name evidence="13 14 15" type="primary">hopx.S</name>
</gene>
<sequence>MSLPQKDKWRSDSTELTNQQMEVLEYNFNSISKQPHSTSIMLIAAETGLTEEETKKWFKERLAKWRESEGLPRHCRSVMD</sequence>
<keyword evidence="5" id="KW-0805">Transcription regulation</keyword>
<evidence type="ECO:0000313" key="14">
    <source>
        <dbReference type="RefSeq" id="XP_041435961.1"/>
    </source>
</evidence>
<evidence type="ECO:0000256" key="2">
    <source>
        <dbReference type="ARBA" id="ARBA00021327"/>
    </source>
</evidence>
<evidence type="ECO:0000256" key="9">
    <source>
        <dbReference type="PROSITE-ProRule" id="PRU00108"/>
    </source>
</evidence>
<dbReference type="CTD" id="108703694"/>
<dbReference type="PANTHER" id="PTHR21408">
    <property type="entry name" value="HOMEODOMAIN-ONLY PROTEIN"/>
    <property type="match status" value="1"/>
</dbReference>
<name>A0A8J0TV23_XENLA</name>
<keyword evidence="4" id="KW-0678">Repressor</keyword>
<evidence type="ECO:0000256" key="3">
    <source>
        <dbReference type="ARBA" id="ARBA00022473"/>
    </source>
</evidence>
<dbReference type="KEGG" id="xla:108703694"/>
<evidence type="ECO:0000256" key="8">
    <source>
        <dbReference type="ARBA" id="ARBA00023242"/>
    </source>
</evidence>
<dbReference type="OrthoDB" id="6159439at2759"/>
<keyword evidence="7" id="KW-0804">Transcription</keyword>
<dbReference type="RefSeq" id="XP_018095352.1">
    <property type="nucleotide sequence ID" value="XM_018239863.2"/>
</dbReference>
<evidence type="ECO:0000313" key="13">
    <source>
        <dbReference type="RefSeq" id="XP_018095352.1"/>
    </source>
</evidence>
<dbReference type="Proteomes" id="UP000186698">
    <property type="component" value="Chromosome 1S"/>
</dbReference>
<evidence type="ECO:0000256" key="1">
    <source>
        <dbReference type="ARBA" id="ARBA00004123"/>
    </source>
</evidence>
<evidence type="ECO:0000256" key="5">
    <source>
        <dbReference type="ARBA" id="ARBA00023015"/>
    </source>
</evidence>
<dbReference type="GO" id="GO:0030154">
    <property type="term" value="P:cell differentiation"/>
    <property type="evidence" value="ECO:0007669"/>
    <property type="project" value="InterPro"/>
</dbReference>
<evidence type="ECO:0000256" key="10">
    <source>
        <dbReference type="RuleBase" id="RU000682"/>
    </source>
</evidence>
<keyword evidence="9 10" id="KW-0238">DNA-binding</keyword>
<dbReference type="SMART" id="SM00389">
    <property type="entry name" value="HOX"/>
    <property type="match status" value="1"/>
</dbReference>
<dbReference type="InterPro" id="IPR039162">
    <property type="entry name" value="HOPX"/>
</dbReference>
<dbReference type="Pfam" id="PF00046">
    <property type="entry name" value="Homeodomain"/>
    <property type="match status" value="1"/>
</dbReference>
<dbReference type="GeneID" id="108703694"/>
<dbReference type="PANTHER" id="PTHR21408:SF1">
    <property type="entry name" value="HOMEODOMAIN-ONLY PROTEIN"/>
    <property type="match status" value="1"/>
</dbReference>
<accession>A0A8J0TV23</accession>
<feature type="domain" description="Homeobox" evidence="11">
    <location>
        <begin position="7"/>
        <end position="68"/>
    </location>
</feature>
<proteinExistence type="predicted"/>
<dbReference type="Gene3D" id="1.10.10.60">
    <property type="entry name" value="Homeodomain-like"/>
    <property type="match status" value="1"/>
</dbReference>
<keyword evidence="3" id="KW-0217">Developmental protein</keyword>
<keyword evidence="12" id="KW-1185">Reference proteome</keyword>
<dbReference type="SUPFAM" id="SSF46689">
    <property type="entry name" value="Homeodomain-like"/>
    <property type="match status" value="1"/>
</dbReference>
<dbReference type="RefSeq" id="XP_041435961.1">
    <property type="nucleotide sequence ID" value="XM_041580027.1"/>
</dbReference>
<dbReference type="Xenbase" id="XB-GENE-6487597">
    <property type="gene designation" value="hopx.S"/>
</dbReference>
<dbReference type="InterPro" id="IPR009057">
    <property type="entry name" value="Homeodomain-like_sf"/>
</dbReference>